<organism evidence="5 6">
    <name type="scientific">Corallococcus sicarius</name>
    <dbReference type="NCBI Taxonomy" id="2316726"/>
    <lineage>
        <taxon>Bacteria</taxon>
        <taxon>Pseudomonadati</taxon>
        <taxon>Myxococcota</taxon>
        <taxon>Myxococcia</taxon>
        <taxon>Myxococcales</taxon>
        <taxon>Cystobacterineae</taxon>
        <taxon>Myxococcaceae</taxon>
        <taxon>Corallococcus</taxon>
    </lineage>
</organism>
<dbReference type="AlphaFoldDB" id="A0A3A8P0Z3"/>
<comment type="caution">
    <text evidence="5">The sequence shown here is derived from an EMBL/GenBank/DDBJ whole genome shotgun (WGS) entry which is preliminary data.</text>
</comment>
<accession>A0A3A8P0Z3</accession>
<evidence type="ECO:0000256" key="2">
    <source>
        <dbReference type="SAM" id="SignalP"/>
    </source>
</evidence>
<keyword evidence="1 2" id="KW-0732">Signal</keyword>
<dbReference type="InterPro" id="IPR058683">
    <property type="entry name" value="TP_1001-like_C"/>
</dbReference>
<feature type="domain" description="GH29D-like beta-sandwich" evidence="3">
    <location>
        <begin position="40"/>
        <end position="106"/>
    </location>
</feature>
<dbReference type="EMBL" id="RAWG01000015">
    <property type="protein sequence ID" value="RKH47035.1"/>
    <property type="molecule type" value="Genomic_DNA"/>
</dbReference>
<dbReference type="InterPro" id="IPR014755">
    <property type="entry name" value="Cu-Rt/internalin_Ig-like"/>
</dbReference>
<evidence type="ECO:0000259" key="3">
    <source>
        <dbReference type="Pfam" id="PF13290"/>
    </source>
</evidence>
<dbReference type="Pfam" id="PF13290">
    <property type="entry name" value="CHB_HEX_C_1"/>
    <property type="match status" value="2"/>
</dbReference>
<reference evidence="6" key="1">
    <citation type="submission" date="2018-09" db="EMBL/GenBank/DDBJ databases">
        <authorList>
            <person name="Livingstone P.G."/>
            <person name="Whitworth D.E."/>
        </authorList>
    </citation>
    <scope>NUCLEOTIDE SEQUENCE [LARGE SCALE GENOMIC DNA]</scope>
    <source>
        <strain evidence="6">CA040B</strain>
    </source>
</reference>
<feature type="domain" description="TP-1001-like C-terminal" evidence="4">
    <location>
        <begin position="524"/>
        <end position="621"/>
    </location>
</feature>
<sequence length="747" mass="77732">MPLKTSWSLRCSLGLLLIPLMLACGGGKPDSAPPSTRATPVGGSFTSAVAVTLACEDGMGTGCSATYYTLDGSTPSAGSTLYREPFTLGTAATLQFFSVDKAGNAEPAQAAVYTLDFEAPVTVAAPPGGTYPEPTVTVTLTCSSAPGTGCGATRFTTDGSMPDGASPLYTGPFTLARSTTVRFFSVDTAGHAEPVQVQGYTLPNSSGETASAQIAAVRAAADGQVSLPVDGAYITFVKPGVGTLANDPAGFFLQAERGGPALFVEGDPGMLSPQPQAGMRVNLVVNTKRIANGMVRATLSGFTVQSSGHALTGFVQDVSQVDLPARLPDYEAELITLTGTLNGPFALAGAGHEQAPLVTARVTAGSPSAFNFRLRVVETVRDQLDLAQGCTVGIVSPLWFFWTGTGTPQTQPSVWTPEQLVSSTCPAPRVKGGQAANSEAVVVRFDRRIDPASVQADGSQFSIAGLAVTEVRRVDNREVWLGTSPQTPRQDYTVTVASTVQDTRGKGVDPTGRNGSFRGWQTPAVLRITELAPGVANQRDLVELVVLEGGSTEGMTLVDASSSTPLATLPDVQVLQGELIIIHLNPDRATGNVDAPASELTSKTAWPQALYASNFDTAWDFQGGTFGVSGGQRVHRLRDNLGNTQDAIAAVIPGFTPVPAYPGQLQALQAEGQWSPADCGGMPCTYDSVPSAFGVSFDWSWAFPTSGTRTMTVGRVSFSDTNTASDWAYGPATLGVLNGAARDERLP</sequence>
<feature type="chain" id="PRO_5017327577" description="SbsA Ig-like domain-containing protein" evidence="2">
    <location>
        <begin position="24"/>
        <end position="747"/>
    </location>
</feature>
<evidence type="ECO:0000259" key="4">
    <source>
        <dbReference type="Pfam" id="PF26342"/>
    </source>
</evidence>
<proteinExistence type="predicted"/>
<evidence type="ECO:0000313" key="5">
    <source>
        <dbReference type="EMBL" id="RKH47035.1"/>
    </source>
</evidence>
<dbReference type="OrthoDB" id="9788513at2"/>
<evidence type="ECO:0008006" key="7">
    <source>
        <dbReference type="Google" id="ProtNLM"/>
    </source>
</evidence>
<dbReference type="Pfam" id="PF26342">
    <property type="entry name" value="TP_1001_2nd"/>
    <property type="match status" value="1"/>
</dbReference>
<dbReference type="PROSITE" id="PS51257">
    <property type="entry name" value="PROKAR_LIPOPROTEIN"/>
    <property type="match status" value="1"/>
</dbReference>
<gene>
    <name evidence="5" type="ORF">D7X12_03920</name>
</gene>
<dbReference type="RefSeq" id="WP_120623922.1">
    <property type="nucleotide sequence ID" value="NZ_RAWG01000015.1"/>
</dbReference>
<dbReference type="Gene3D" id="2.60.40.1220">
    <property type="match status" value="1"/>
</dbReference>
<evidence type="ECO:0000256" key="1">
    <source>
        <dbReference type="ARBA" id="ARBA00022729"/>
    </source>
</evidence>
<feature type="domain" description="GH29D-like beta-sandwich" evidence="3">
    <location>
        <begin position="126"/>
        <end position="195"/>
    </location>
</feature>
<name>A0A3A8P0Z3_9BACT</name>
<keyword evidence="6" id="KW-1185">Reference proteome</keyword>
<feature type="signal peptide" evidence="2">
    <location>
        <begin position="1"/>
        <end position="23"/>
    </location>
</feature>
<evidence type="ECO:0000313" key="6">
    <source>
        <dbReference type="Proteomes" id="UP000273405"/>
    </source>
</evidence>
<dbReference type="InterPro" id="IPR059177">
    <property type="entry name" value="GH29D-like_dom"/>
</dbReference>
<dbReference type="Proteomes" id="UP000273405">
    <property type="component" value="Unassembled WGS sequence"/>
</dbReference>
<protein>
    <recommendedName>
        <fullName evidence="7">SbsA Ig-like domain-containing protein</fullName>
    </recommendedName>
</protein>